<accession>A0A0E9VBV5</accession>
<dbReference type="EMBL" id="GBXM01033081">
    <property type="protein sequence ID" value="JAH75496.1"/>
    <property type="molecule type" value="Transcribed_RNA"/>
</dbReference>
<dbReference type="AlphaFoldDB" id="A0A0E9VBV5"/>
<sequence length="37" mass="4171">MENSYVIASKGPGNRLGISNLSSYRFRTHVNGRIIYV</sequence>
<proteinExistence type="predicted"/>
<evidence type="ECO:0000313" key="1">
    <source>
        <dbReference type="EMBL" id="JAH75496.1"/>
    </source>
</evidence>
<organism evidence="1">
    <name type="scientific">Anguilla anguilla</name>
    <name type="common">European freshwater eel</name>
    <name type="synonym">Muraena anguilla</name>
    <dbReference type="NCBI Taxonomy" id="7936"/>
    <lineage>
        <taxon>Eukaryota</taxon>
        <taxon>Metazoa</taxon>
        <taxon>Chordata</taxon>
        <taxon>Craniata</taxon>
        <taxon>Vertebrata</taxon>
        <taxon>Euteleostomi</taxon>
        <taxon>Actinopterygii</taxon>
        <taxon>Neopterygii</taxon>
        <taxon>Teleostei</taxon>
        <taxon>Anguilliformes</taxon>
        <taxon>Anguillidae</taxon>
        <taxon>Anguilla</taxon>
    </lineage>
</organism>
<name>A0A0E9VBV5_ANGAN</name>
<reference evidence="1" key="1">
    <citation type="submission" date="2014-11" db="EMBL/GenBank/DDBJ databases">
        <authorList>
            <person name="Amaro Gonzalez C."/>
        </authorList>
    </citation>
    <scope>NUCLEOTIDE SEQUENCE</scope>
</reference>
<reference evidence="1" key="2">
    <citation type="journal article" date="2015" name="Fish Shellfish Immunol.">
        <title>Early steps in the European eel (Anguilla anguilla)-Vibrio vulnificus interaction in the gills: Role of the RtxA13 toxin.</title>
        <authorList>
            <person name="Callol A."/>
            <person name="Pajuelo D."/>
            <person name="Ebbesson L."/>
            <person name="Teles M."/>
            <person name="MacKenzie S."/>
            <person name="Amaro C."/>
        </authorList>
    </citation>
    <scope>NUCLEOTIDE SEQUENCE</scope>
</reference>
<protein>
    <submittedName>
        <fullName evidence="1">Uncharacterized protein</fullName>
    </submittedName>
</protein>